<dbReference type="PANTHER" id="PTHR48268">
    <property type="entry name" value="HOMEOBOX PROTEIN KNOTTED-1-LIKE 6 ISOFORM X1"/>
    <property type="match status" value="1"/>
</dbReference>
<dbReference type="Proteomes" id="UP000813462">
    <property type="component" value="Unassembled WGS sequence"/>
</dbReference>
<accession>A0A978UA39</accession>
<reference evidence="1" key="1">
    <citation type="journal article" date="2021" name="Front. Plant Sci.">
        <title>Chromosome-Scale Genome Assembly for Chinese Sour Jujube and Insights Into Its Genome Evolution and Domestication Signature.</title>
        <authorList>
            <person name="Shen L.-Y."/>
            <person name="Luo H."/>
            <person name="Wang X.-L."/>
            <person name="Wang X.-M."/>
            <person name="Qiu X.-J."/>
            <person name="Liu H."/>
            <person name="Zhou S.-S."/>
            <person name="Jia K.-H."/>
            <person name="Nie S."/>
            <person name="Bao Y.-T."/>
            <person name="Zhang R.-G."/>
            <person name="Yun Q.-Z."/>
            <person name="Chai Y.-H."/>
            <person name="Lu J.-Y."/>
            <person name="Li Y."/>
            <person name="Zhao S.-W."/>
            <person name="Mao J.-F."/>
            <person name="Jia S.-G."/>
            <person name="Mao Y.-M."/>
        </authorList>
    </citation>
    <scope>NUCLEOTIDE SEQUENCE</scope>
    <source>
        <strain evidence="1">AT0</strain>
        <tissue evidence="1">Leaf</tissue>
    </source>
</reference>
<gene>
    <name evidence="1" type="ORF">FEM48_ZijujUnG0003400</name>
</gene>
<organism evidence="1 2">
    <name type="scientific">Ziziphus jujuba var. spinosa</name>
    <dbReference type="NCBI Taxonomy" id="714518"/>
    <lineage>
        <taxon>Eukaryota</taxon>
        <taxon>Viridiplantae</taxon>
        <taxon>Streptophyta</taxon>
        <taxon>Embryophyta</taxon>
        <taxon>Tracheophyta</taxon>
        <taxon>Spermatophyta</taxon>
        <taxon>Magnoliopsida</taxon>
        <taxon>eudicotyledons</taxon>
        <taxon>Gunneridae</taxon>
        <taxon>Pentapetalae</taxon>
        <taxon>rosids</taxon>
        <taxon>fabids</taxon>
        <taxon>Rosales</taxon>
        <taxon>Rhamnaceae</taxon>
        <taxon>Paliureae</taxon>
        <taxon>Ziziphus</taxon>
    </lineage>
</organism>
<comment type="caution">
    <text evidence="1">The sequence shown here is derived from an EMBL/GenBank/DDBJ whole genome shotgun (WGS) entry which is preliminary data.</text>
</comment>
<dbReference type="PANTHER" id="PTHR48268:SF2">
    <property type="entry name" value="PROTEIN KNATM"/>
    <property type="match status" value="1"/>
</dbReference>
<evidence type="ECO:0000313" key="2">
    <source>
        <dbReference type="Proteomes" id="UP000813462"/>
    </source>
</evidence>
<dbReference type="InterPro" id="IPR053363">
    <property type="entry name" value="Leaf_patterning_domain"/>
</dbReference>
<evidence type="ECO:0000313" key="1">
    <source>
        <dbReference type="EMBL" id="KAH7511557.1"/>
    </source>
</evidence>
<dbReference type="EMBL" id="JAEACU010000025">
    <property type="protein sequence ID" value="KAH7511557.1"/>
    <property type="molecule type" value="Genomic_DNA"/>
</dbReference>
<sequence length="93" mass="10319">MISVHPLFGMLIQMHINCLKVGITSSPHQHSNANLLEAATIIPNSSDLDKFMEAYCIEKPVKETTSFIKDMYAELKTLCVPSNADEPLVLSDK</sequence>
<proteinExistence type="predicted"/>
<protein>
    <submittedName>
        <fullName evidence="1">Uncharacterized protein</fullName>
    </submittedName>
</protein>
<name>A0A978UA39_ZIZJJ</name>
<dbReference type="AlphaFoldDB" id="A0A978UA39"/>